<name>A0A4Y7QK14_9AGAM</name>
<gene>
    <name evidence="2" type="ORF">BD410DRAFT_799362</name>
</gene>
<evidence type="ECO:0000313" key="3">
    <source>
        <dbReference type="Proteomes" id="UP000294933"/>
    </source>
</evidence>
<feature type="compositionally biased region" description="Low complexity" evidence="1">
    <location>
        <begin position="59"/>
        <end position="76"/>
    </location>
</feature>
<dbReference type="AlphaFoldDB" id="A0A4Y7QK14"/>
<proteinExistence type="predicted"/>
<feature type="region of interest" description="Disordered" evidence="1">
    <location>
        <begin position="55"/>
        <end position="80"/>
    </location>
</feature>
<evidence type="ECO:0008006" key="4">
    <source>
        <dbReference type="Google" id="ProtNLM"/>
    </source>
</evidence>
<organism evidence="2 3">
    <name type="scientific">Rickenella mellea</name>
    <dbReference type="NCBI Taxonomy" id="50990"/>
    <lineage>
        <taxon>Eukaryota</taxon>
        <taxon>Fungi</taxon>
        <taxon>Dikarya</taxon>
        <taxon>Basidiomycota</taxon>
        <taxon>Agaricomycotina</taxon>
        <taxon>Agaricomycetes</taxon>
        <taxon>Hymenochaetales</taxon>
        <taxon>Rickenellaceae</taxon>
        <taxon>Rickenella</taxon>
    </lineage>
</organism>
<keyword evidence="3" id="KW-1185">Reference proteome</keyword>
<dbReference type="VEuPathDB" id="FungiDB:BD410DRAFT_799362"/>
<reference evidence="2 3" key="1">
    <citation type="submission" date="2018-06" db="EMBL/GenBank/DDBJ databases">
        <title>A transcriptomic atlas of mushroom development highlights an independent origin of complex multicellularity.</title>
        <authorList>
            <consortium name="DOE Joint Genome Institute"/>
            <person name="Krizsan K."/>
            <person name="Almasi E."/>
            <person name="Merenyi Z."/>
            <person name="Sahu N."/>
            <person name="Viragh M."/>
            <person name="Koszo T."/>
            <person name="Mondo S."/>
            <person name="Kiss B."/>
            <person name="Balint B."/>
            <person name="Kues U."/>
            <person name="Barry K."/>
            <person name="Hegedus J.C."/>
            <person name="Henrissat B."/>
            <person name="Johnson J."/>
            <person name="Lipzen A."/>
            <person name="Ohm R."/>
            <person name="Nagy I."/>
            <person name="Pangilinan J."/>
            <person name="Yan J."/>
            <person name="Xiong Y."/>
            <person name="Grigoriev I.V."/>
            <person name="Hibbett D.S."/>
            <person name="Nagy L.G."/>
        </authorList>
    </citation>
    <scope>NUCLEOTIDE SEQUENCE [LARGE SCALE GENOMIC DNA]</scope>
    <source>
        <strain evidence="2 3">SZMC22713</strain>
    </source>
</reference>
<accession>A0A4Y7QK14</accession>
<evidence type="ECO:0000256" key="1">
    <source>
        <dbReference type="SAM" id="MobiDB-lite"/>
    </source>
</evidence>
<sequence>MSEPVNTTDRHLPDATGTHPNPNYINTTDEFIEAGHGIGRIRNPHFPRDAMETGGVAVPQQTGPLPPQTQTAPAQGDDPSNVAMTILDLQRQIAEMLYNQTQAIQAVGGQAPRPAAAPAPKMPKPEEFSGSPEKVQSFLRQCSLYFDQYPGISNYSQVRTALSFMRGGTAGRWAER</sequence>
<feature type="region of interest" description="Disordered" evidence="1">
    <location>
        <begin position="1"/>
        <end position="24"/>
    </location>
</feature>
<dbReference type="Proteomes" id="UP000294933">
    <property type="component" value="Unassembled WGS sequence"/>
</dbReference>
<protein>
    <recommendedName>
        <fullName evidence="4">DUF4939 domain-containing protein</fullName>
    </recommendedName>
</protein>
<dbReference type="EMBL" id="ML170158">
    <property type="protein sequence ID" value="TDL28007.1"/>
    <property type="molecule type" value="Genomic_DNA"/>
</dbReference>
<feature type="region of interest" description="Disordered" evidence="1">
    <location>
        <begin position="109"/>
        <end position="131"/>
    </location>
</feature>
<evidence type="ECO:0000313" key="2">
    <source>
        <dbReference type="EMBL" id="TDL28007.1"/>
    </source>
</evidence>